<dbReference type="InterPro" id="IPR027417">
    <property type="entry name" value="P-loop_NTPase"/>
</dbReference>
<evidence type="ECO:0000256" key="3">
    <source>
        <dbReference type="PIRSR" id="PIRSR637359-1"/>
    </source>
</evidence>
<dbReference type="OrthoDB" id="411451at2759"/>
<dbReference type="AlphaFoldDB" id="A0A9Q1HHM4"/>
<feature type="domain" description="Sulfotransferase" evidence="6">
    <location>
        <begin position="5"/>
        <end position="227"/>
    </location>
</feature>
<feature type="binding site" evidence="4">
    <location>
        <position position="97"/>
    </location>
    <ligand>
        <name>3'-phosphoadenylyl sulfate</name>
        <dbReference type="ChEBI" id="CHEBI:58339"/>
    </ligand>
</feature>
<dbReference type="GO" id="GO:0008467">
    <property type="term" value="F:[heparan sulfate]-glucosamine 3-sulfotransferase activity"/>
    <property type="evidence" value="ECO:0007669"/>
    <property type="project" value="TreeGrafter"/>
</dbReference>
<organism evidence="7 8">
    <name type="scientific">Holothuria leucospilota</name>
    <name type="common">Black long sea cucumber</name>
    <name type="synonym">Mertensiothuria leucospilota</name>
    <dbReference type="NCBI Taxonomy" id="206669"/>
    <lineage>
        <taxon>Eukaryota</taxon>
        <taxon>Metazoa</taxon>
        <taxon>Echinodermata</taxon>
        <taxon>Eleutherozoa</taxon>
        <taxon>Echinozoa</taxon>
        <taxon>Holothuroidea</taxon>
        <taxon>Aspidochirotacea</taxon>
        <taxon>Aspidochirotida</taxon>
        <taxon>Holothuriidae</taxon>
        <taxon>Holothuria</taxon>
    </lineage>
</organism>
<feature type="binding site" evidence="4">
    <location>
        <position position="218"/>
    </location>
    <ligand>
        <name>3'-phosphoadenylyl sulfate</name>
        <dbReference type="ChEBI" id="CHEBI:58339"/>
    </ligand>
</feature>
<keyword evidence="5" id="KW-1015">Disulfide bond</keyword>
<feature type="disulfide bond" evidence="5">
    <location>
        <begin position="219"/>
        <end position="230"/>
    </location>
</feature>
<protein>
    <submittedName>
        <fullName evidence="7">Heparan sulfate glucosamine 3-O-sulfotransferase 3A1</fullName>
    </submittedName>
</protein>
<feature type="active site" description="For sulfotransferase activity" evidence="3">
    <location>
        <position position="14"/>
    </location>
</feature>
<evidence type="ECO:0000256" key="1">
    <source>
        <dbReference type="ARBA" id="ARBA00022679"/>
    </source>
</evidence>
<dbReference type="InterPro" id="IPR000863">
    <property type="entry name" value="Sulfotransferase_dom"/>
</dbReference>
<feature type="binding site" evidence="4">
    <location>
        <position position="105"/>
    </location>
    <ligand>
        <name>3'-phosphoadenylyl sulfate</name>
        <dbReference type="ChEBI" id="CHEBI:58339"/>
    </ligand>
</feature>
<evidence type="ECO:0000313" key="7">
    <source>
        <dbReference type="EMBL" id="KAJ8046934.1"/>
    </source>
</evidence>
<reference evidence="7" key="1">
    <citation type="submission" date="2021-10" db="EMBL/GenBank/DDBJ databases">
        <title>Tropical sea cucumber genome reveals ecological adaptation and Cuvierian tubules defense mechanism.</title>
        <authorList>
            <person name="Chen T."/>
        </authorList>
    </citation>
    <scope>NUCLEOTIDE SEQUENCE</scope>
    <source>
        <strain evidence="7">Nanhai2018</strain>
        <tissue evidence="7">Muscle</tissue>
    </source>
</reference>
<accession>A0A9Q1HHM4</accession>
<keyword evidence="8" id="KW-1185">Reference proteome</keyword>
<evidence type="ECO:0000256" key="5">
    <source>
        <dbReference type="PIRSR" id="PIRSR637359-3"/>
    </source>
</evidence>
<gene>
    <name evidence="7" type="ORF">HOLleu_05780</name>
</gene>
<evidence type="ECO:0000256" key="4">
    <source>
        <dbReference type="PIRSR" id="PIRSR637359-2"/>
    </source>
</evidence>
<keyword evidence="1" id="KW-0808">Transferase</keyword>
<dbReference type="SUPFAM" id="SSF52540">
    <property type="entry name" value="P-loop containing nucleoside triphosphate hydrolases"/>
    <property type="match status" value="1"/>
</dbReference>
<keyword evidence="2" id="KW-0325">Glycoprotein</keyword>
<sequence>MKRLPSVFIIGVKKSGTTTLTKYLDLHQQIAMAFKAQIMNNLPLGNVLHKYHMMMPYAEPAQVVVASFPGYYGRTRHKFFKLLPFMPKNPKVIVILRDPVARAVSDYLHITLMHKPSTSSNRSEWYREGNILRSTFEETVLTHNGKVNDTLDIIRLGIYSEGLQDFINAVSRKNILILSGDYFSKNPLPTLRKVEKFLELKSFYKEDYFQYNEEKGFYCAAVPSRPDVSCMSEQKGRTHPNISNFVLTKLRDFYRSYNLRLGKEFELSPAEFEWTQQ</sequence>
<proteinExistence type="predicted"/>
<name>A0A9Q1HHM4_HOLLE</name>
<dbReference type="Gene3D" id="3.40.50.300">
    <property type="entry name" value="P-loop containing nucleotide triphosphate hydrolases"/>
    <property type="match status" value="1"/>
</dbReference>
<evidence type="ECO:0000256" key="2">
    <source>
        <dbReference type="ARBA" id="ARBA00023180"/>
    </source>
</evidence>
<comment type="caution">
    <text evidence="7">The sequence shown here is derived from an EMBL/GenBank/DDBJ whole genome shotgun (WGS) entry which is preliminary data.</text>
</comment>
<dbReference type="PANTHER" id="PTHR10605">
    <property type="entry name" value="HEPARAN SULFATE SULFOTRANSFERASE"/>
    <property type="match status" value="1"/>
</dbReference>
<evidence type="ECO:0000259" key="6">
    <source>
        <dbReference type="Pfam" id="PF00685"/>
    </source>
</evidence>
<dbReference type="Proteomes" id="UP001152320">
    <property type="component" value="Chromosome 2"/>
</dbReference>
<feature type="binding site" evidence="4">
    <location>
        <begin position="235"/>
        <end position="239"/>
    </location>
    <ligand>
        <name>3'-phosphoadenylyl sulfate</name>
        <dbReference type="ChEBI" id="CHEBI:58339"/>
    </ligand>
</feature>
<evidence type="ECO:0000313" key="8">
    <source>
        <dbReference type="Proteomes" id="UP001152320"/>
    </source>
</evidence>
<dbReference type="EMBL" id="JAIZAY010000002">
    <property type="protein sequence ID" value="KAJ8046934.1"/>
    <property type="molecule type" value="Genomic_DNA"/>
</dbReference>
<dbReference type="Pfam" id="PF00685">
    <property type="entry name" value="Sulfotransfer_1"/>
    <property type="match status" value="1"/>
</dbReference>
<dbReference type="InterPro" id="IPR037359">
    <property type="entry name" value="NST/OST"/>
</dbReference>
<dbReference type="PANTHER" id="PTHR10605:SF65">
    <property type="entry name" value="GH20068P"/>
    <property type="match status" value="1"/>
</dbReference>